<evidence type="ECO:0000313" key="3">
    <source>
        <dbReference type="EMBL" id="NKY59396.1"/>
    </source>
</evidence>
<name>A0A846YIE9_9NOCA</name>
<keyword evidence="1" id="KW-0238">DNA-binding</keyword>
<gene>
    <name evidence="3" type="ORF">HGA15_25220</name>
</gene>
<dbReference type="Gene3D" id="1.10.260.40">
    <property type="entry name" value="lambda repressor-like DNA-binding domains"/>
    <property type="match status" value="1"/>
</dbReference>
<evidence type="ECO:0000259" key="2">
    <source>
        <dbReference type="PROSITE" id="PS50943"/>
    </source>
</evidence>
<proteinExistence type="predicted"/>
<dbReference type="SMART" id="SM00530">
    <property type="entry name" value="HTH_XRE"/>
    <property type="match status" value="1"/>
</dbReference>
<evidence type="ECO:0000313" key="4">
    <source>
        <dbReference type="Proteomes" id="UP000570678"/>
    </source>
</evidence>
<accession>A0A846YIE9</accession>
<dbReference type="InterPro" id="IPR010982">
    <property type="entry name" value="Lambda_DNA-bd_dom_sf"/>
</dbReference>
<dbReference type="PANTHER" id="PTHR46558:SF4">
    <property type="entry name" value="DNA-BIDING PHAGE PROTEIN"/>
    <property type="match status" value="1"/>
</dbReference>
<organism evidence="3 4">
    <name type="scientific">Nocardia flavorosea</name>
    <dbReference type="NCBI Taxonomy" id="53429"/>
    <lineage>
        <taxon>Bacteria</taxon>
        <taxon>Bacillati</taxon>
        <taxon>Actinomycetota</taxon>
        <taxon>Actinomycetes</taxon>
        <taxon>Mycobacteriales</taxon>
        <taxon>Nocardiaceae</taxon>
        <taxon>Nocardia</taxon>
    </lineage>
</organism>
<dbReference type="EMBL" id="JAAXOT010000015">
    <property type="protein sequence ID" value="NKY59396.1"/>
    <property type="molecule type" value="Genomic_DNA"/>
</dbReference>
<feature type="domain" description="HTH cro/C1-type" evidence="2">
    <location>
        <begin position="24"/>
        <end position="78"/>
    </location>
</feature>
<comment type="caution">
    <text evidence="3">The sequence shown here is derived from an EMBL/GenBank/DDBJ whole genome shotgun (WGS) entry which is preliminary data.</text>
</comment>
<dbReference type="GO" id="GO:0003677">
    <property type="term" value="F:DNA binding"/>
    <property type="evidence" value="ECO:0007669"/>
    <property type="project" value="UniProtKB-KW"/>
</dbReference>
<dbReference type="PANTHER" id="PTHR46558">
    <property type="entry name" value="TRACRIPTIONAL REGULATORY PROTEIN-RELATED-RELATED"/>
    <property type="match status" value="1"/>
</dbReference>
<reference evidence="3 4" key="1">
    <citation type="submission" date="2020-04" db="EMBL/GenBank/DDBJ databases">
        <title>MicrobeNet Type strains.</title>
        <authorList>
            <person name="Nicholson A.C."/>
        </authorList>
    </citation>
    <scope>NUCLEOTIDE SEQUENCE [LARGE SCALE GENOMIC DNA]</scope>
    <source>
        <strain evidence="3 4">JCM 3332</strain>
    </source>
</reference>
<dbReference type="Pfam" id="PF01381">
    <property type="entry name" value="HTH_3"/>
    <property type="match status" value="1"/>
</dbReference>
<dbReference type="SUPFAM" id="SSF47413">
    <property type="entry name" value="lambda repressor-like DNA-binding domains"/>
    <property type="match status" value="1"/>
</dbReference>
<sequence length="133" mass="14965">MTAHDGGRDDIRVDDEGRRLADRIRSEREYLNLKQEQVAEVLKTSRAAVSAIETGRRKVSGQELKRLAELFGTSVDRLLGAAPEEDETTTALFRTTKSLSDHDRMQVLRFAEFLRNAGPAPQLDDEVGQPRSR</sequence>
<protein>
    <submittedName>
        <fullName evidence="3">Helix-turn-helix transcriptional regulator</fullName>
    </submittedName>
</protein>
<evidence type="ECO:0000256" key="1">
    <source>
        <dbReference type="ARBA" id="ARBA00023125"/>
    </source>
</evidence>
<dbReference type="Proteomes" id="UP000570678">
    <property type="component" value="Unassembled WGS sequence"/>
</dbReference>
<dbReference type="InterPro" id="IPR001387">
    <property type="entry name" value="Cro/C1-type_HTH"/>
</dbReference>
<keyword evidence="4" id="KW-1185">Reference proteome</keyword>
<dbReference type="PROSITE" id="PS50943">
    <property type="entry name" value="HTH_CROC1"/>
    <property type="match status" value="1"/>
</dbReference>
<dbReference type="RefSeq" id="WP_062978874.1">
    <property type="nucleotide sequence ID" value="NZ_JAAXOT010000015.1"/>
</dbReference>
<dbReference type="CDD" id="cd00093">
    <property type="entry name" value="HTH_XRE"/>
    <property type="match status" value="1"/>
</dbReference>
<dbReference type="AlphaFoldDB" id="A0A846YIE9"/>